<gene>
    <name evidence="1" type="ORF">LPJ66_001575</name>
</gene>
<dbReference type="EMBL" id="JANBPG010000090">
    <property type="protein sequence ID" value="KAJ1900292.1"/>
    <property type="molecule type" value="Genomic_DNA"/>
</dbReference>
<sequence>MPAPTCSACHSPGDRLHACLSCDDFACWRRARPQQQQQQQARSTEPHIVQHLRSSRHQFALDFVHLAVFCLDCSDYVYDAAITAWLLAAQIRWHAALCDSAEPEAKRPRIVSTGADLSPAQTKYLREHGAVQACGGVRGLLNLGATCYLSVVLQALAHNPLVRGWMLSDGHHPSTCRVGRNAQQQQQLKEQAPVACMACELEAALQAFHSGDAAPLAPVGLLRTMWLLRGDLAGYGQQDAHEWLMALLDTLHVGLTENALMGNGGDTGGGAHAHAHSHLHPCACLVHQAFAGVLQSTVTCSGCGNTTHAHDPMLDISLDIPARPALGARAIDASLNEWLETRTERGARNTRRGTGARANASLTRGQHPVLTLHDCLAHYTRAEPLASGAYACSRCGASSGSAVKQLCVKELPPVLTFQLKRFEHTAGARPSAAHAAKVDAYVRLPLLVDMTPYTAAALAAHSQTAAGLRAAAGHATSSTGSALAASVGGIAVHDRTGLDHSGVSRDTPIPVLDGPGGSATLGKRRTDAVHSNPACQYSLFAVIDHIGHLDTGHYTAYAKHRGQWFKFDDAAVTPADIRDVLGLADETRARQGLSAKGRAYMAFYVKTTLDYHDGAPGPMLPNSAGRDSVPPLPPPMAAMGSGNTRIGETGEWIEDAGVVRTRVNPAGDVKVERRGRKKGSTNAARAKQQQQQQIQQQQQQQKKKQMPPPESGEIRPATKKIPHQARHIHSIANDDDDEEEGELEEHADEEEEGEVDYAFGNGRNTNTTSIPEESSDSDGEALWARISKEKPTDLVPMVQPLLPMTDDRLMYVNPSDLNDLSVSSSSMSMSMQFQSQVMNPPSVPKPGARVVAFSVDENYVDDGDEEDEEEEDAEEEEEEEDDDDFDDVSDFN</sequence>
<evidence type="ECO:0000313" key="1">
    <source>
        <dbReference type="EMBL" id="KAJ1900292.1"/>
    </source>
</evidence>
<accession>A0ACC1ISV4</accession>
<comment type="caution">
    <text evidence="1">The sequence shown here is derived from an EMBL/GenBank/DDBJ whole genome shotgun (WGS) entry which is preliminary data.</text>
</comment>
<name>A0ACC1ISV4_9FUNG</name>
<organism evidence="1 2">
    <name type="scientific">Kickxella alabastrina</name>
    <dbReference type="NCBI Taxonomy" id="61397"/>
    <lineage>
        <taxon>Eukaryota</taxon>
        <taxon>Fungi</taxon>
        <taxon>Fungi incertae sedis</taxon>
        <taxon>Zoopagomycota</taxon>
        <taxon>Kickxellomycotina</taxon>
        <taxon>Kickxellomycetes</taxon>
        <taxon>Kickxellales</taxon>
        <taxon>Kickxellaceae</taxon>
        <taxon>Kickxella</taxon>
    </lineage>
</organism>
<protein>
    <submittedName>
        <fullName evidence="1">Uncharacterized protein</fullName>
    </submittedName>
</protein>
<dbReference type="Proteomes" id="UP001150581">
    <property type="component" value="Unassembled WGS sequence"/>
</dbReference>
<reference evidence="1" key="1">
    <citation type="submission" date="2022-07" db="EMBL/GenBank/DDBJ databases">
        <title>Phylogenomic reconstructions and comparative analyses of Kickxellomycotina fungi.</title>
        <authorList>
            <person name="Reynolds N.K."/>
            <person name="Stajich J.E."/>
            <person name="Barry K."/>
            <person name="Grigoriev I.V."/>
            <person name="Crous P."/>
            <person name="Smith M.E."/>
        </authorList>
    </citation>
    <scope>NUCLEOTIDE SEQUENCE</scope>
    <source>
        <strain evidence="1">Benny 63K</strain>
    </source>
</reference>
<keyword evidence="2" id="KW-1185">Reference proteome</keyword>
<proteinExistence type="predicted"/>
<evidence type="ECO:0000313" key="2">
    <source>
        <dbReference type="Proteomes" id="UP001150581"/>
    </source>
</evidence>